<name>A0A9D4D0J6_DREPO</name>
<keyword evidence="3" id="KW-1185">Reference proteome</keyword>
<sequence>MVQREDCIHRHGVAFIVRKEVVNSVIICKPISVSQRDPTSASSTAPHQHQSTKTMRLNSSMKNNNAS</sequence>
<evidence type="ECO:0000313" key="2">
    <source>
        <dbReference type="EMBL" id="KAH3735153.1"/>
    </source>
</evidence>
<dbReference type="Proteomes" id="UP000828390">
    <property type="component" value="Unassembled WGS sequence"/>
</dbReference>
<comment type="caution">
    <text evidence="2">The sequence shown here is derived from an EMBL/GenBank/DDBJ whole genome shotgun (WGS) entry which is preliminary data.</text>
</comment>
<protein>
    <submittedName>
        <fullName evidence="2">Uncharacterized protein</fullName>
    </submittedName>
</protein>
<dbReference type="AlphaFoldDB" id="A0A9D4D0J6"/>
<evidence type="ECO:0000313" key="3">
    <source>
        <dbReference type="Proteomes" id="UP000828390"/>
    </source>
</evidence>
<reference evidence="2" key="1">
    <citation type="journal article" date="2019" name="bioRxiv">
        <title>The Genome of the Zebra Mussel, Dreissena polymorpha: A Resource for Invasive Species Research.</title>
        <authorList>
            <person name="McCartney M.A."/>
            <person name="Auch B."/>
            <person name="Kono T."/>
            <person name="Mallez S."/>
            <person name="Zhang Y."/>
            <person name="Obille A."/>
            <person name="Becker A."/>
            <person name="Abrahante J.E."/>
            <person name="Garbe J."/>
            <person name="Badalamenti J.P."/>
            <person name="Herman A."/>
            <person name="Mangelson H."/>
            <person name="Liachko I."/>
            <person name="Sullivan S."/>
            <person name="Sone E.D."/>
            <person name="Koren S."/>
            <person name="Silverstein K.A.T."/>
            <person name="Beckman K.B."/>
            <person name="Gohl D.M."/>
        </authorList>
    </citation>
    <scope>NUCLEOTIDE SEQUENCE</scope>
    <source>
        <strain evidence="2">Duluth1</strain>
        <tissue evidence="2">Whole animal</tissue>
    </source>
</reference>
<gene>
    <name evidence="2" type="ORF">DPMN_041614</name>
</gene>
<evidence type="ECO:0000256" key="1">
    <source>
        <dbReference type="SAM" id="MobiDB-lite"/>
    </source>
</evidence>
<accession>A0A9D4D0J6</accession>
<proteinExistence type="predicted"/>
<feature type="region of interest" description="Disordered" evidence="1">
    <location>
        <begin position="33"/>
        <end position="67"/>
    </location>
</feature>
<reference evidence="2" key="2">
    <citation type="submission" date="2020-11" db="EMBL/GenBank/DDBJ databases">
        <authorList>
            <person name="McCartney M.A."/>
            <person name="Auch B."/>
            <person name="Kono T."/>
            <person name="Mallez S."/>
            <person name="Becker A."/>
            <person name="Gohl D.M."/>
            <person name="Silverstein K.A.T."/>
            <person name="Koren S."/>
            <person name="Bechman K.B."/>
            <person name="Herman A."/>
            <person name="Abrahante J.E."/>
            <person name="Garbe J."/>
        </authorList>
    </citation>
    <scope>NUCLEOTIDE SEQUENCE</scope>
    <source>
        <strain evidence="2">Duluth1</strain>
        <tissue evidence="2">Whole animal</tissue>
    </source>
</reference>
<organism evidence="2 3">
    <name type="scientific">Dreissena polymorpha</name>
    <name type="common">Zebra mussel</name>
    <name type="synonym">Mytilus polymorpha</name>
    <dbReference type="NCBI Taxonomy" id="45954"/>
    <lineage>
        <taxon>Eukaryota</taxon>
        <taxon>Metazoa</taxon>
        <taxon>Spiralia</taxon>
        <taxon>Lophotrochozoa</taxon>
        <taxon>Mollusca</taxon>
        <taxon>Bivalvia</taxon>
        <taxon>Autobranchia</taxon>
        <taxon>Heteroconchia</taxon>
        <taxon>Euheterodonta</taxon>
        <taxon>Imparidentia</taxon>
        <taxon>Neoheterodontei</taxon>
        <taxon>Myida</taxon>
        <taxon>Dreissenoidea</taxon>
        <taxon>Dreissenidae</taxon>
        <taxon>Dreissena</taxon>
    </lineage>
</organism>
<dbReference type="EMBL" id="JAIWYP010000011">
    <property type="protein sequence ID" value="KAH3735153.1"/>
    <property type="molecule type" value="Genomic_DNA"/>
</dbReference>